<dbReference type="EMBL" id="DTLB01000029">
    <property type="protein sequence ID" value="HFW32276.1"/>
    <property type="molecule type" value="Genomic_DNA"/>
</dbReference>
<name>A0A7C3MFG1_ARCFL</name>
<gene>
    <name evidence="1" type="ORF">ENW66_04910</name>
</gene>
<dbReference type="AlphaFoldDB" id="A0A7C3MFG1"/>
<organism evidence="1">
    <name type="scientific">Archaeoglobus fulgidus</name>
    <dbReference type="NCBI Taxonomy" id="2234"/>
    <lineage>
        <taxon>Archaea</taxon>
        <taxon>Methanobacteriati</taxon>
        <taxon>Methanobacteriota</taxon>
        <taxon>Archaeoglobi</taxon>
        <taxon>Archaeoglobales</taxon>
        <taxon>Archaeoglobaceae</taxon>
        <taxon>Archaeoglobus</taxon>
    </lineage>
</organism>
<proteinExistence type="predicted"/>
<sequence>MHENQHMNKGPSPTKKHIELLKWLGKNYNHQLMLSDIEGYIANNFGIDERTVRKYQKFLFENGFIKIYKQLSYNAICEVNPRKIYEFLKQHVREEELRTYAVAEALKVQPTDEIKESRSIKAYAVERYLAEDDIEEIRDKLEQFTNVVLSKKQTRNIIRKGLREDLPI</sequence>
<reference evidence="1" key="1">
    <citation type="journal article" date="2020" name="mSystems">
        <title>Genome- and Community-Level Interaction Insights into Carbon Utilization and Element Cycling Functions of Hydrothermarchaeota in Hydrothermal Sediment.</title>
        <authorList>
            <person name="Zhou Z."/>
            <person name="Liu Y."/>
            <person name="Xu W."/>
            <person name="Pan J."/>
            <person name="Luo Z.H."/>
            <person name="Li M."/>
        </authorList>
    </citation>
    <scope>NUCLEOTIDE SEQUENCE [LARGE SCALE GENOMIC DNA]</scope>
    <source>
        <strain evidence="1">SpSt-87</strain>
    </source>
</reference>
<protein>
    <submittedName>
        <fullName evidence="1">Uncharacterized protein</fullName>
    </submittedName>
</protein>
<comment type="caution">
    <text evidence="1">The sequence shown here is derived from an EMBL/GenBank/DDBJ whole genome shotgun (WGS) entry which is preliminary data.</text>
</comment>
<accession>A0A7C3MFG1</accession>
<evidence type="ECO:0000313" key="1">
    <source>
        <dbReference type="EMBL" id="HFW32276.1"/>
    </source>
</evidence>